<comment type="similarity">
    <text evidence="7 8">Belongs to the PINc/VapC protein family.</text>
</comment>
<proteinExistence type="inferred from homology"/>
<protein>
    <recommendedName>
        <fullName evidence="8">Ribonuclease VapC</fullName>
        <shortName evidence="8">RNase VapC</shortName>
        <ecNumber evidence="8">3.1.-.-</ecNumber>
    </recommendedName>
    <alternativeName>
        <fullName evidence="8">Toxin VapC</fullName>
    </alternativeName>
</protein>
<keyword evidence="2 8" id="KW-1277">Toxin-antitoxin system</keyword>
<organism evidence="10 11">
    <name type="scientific">Fodinicola feengrottensis</name>
    <dbReference type="NCBI Taxonomy" id="435914"/>
    <lineage>
        <taxon>Bacteria</taxon>
        <taxon>Bacillati</taxon>
        <taxon>Actinomycetota</taxon>
        <taxon>Actinomycetes</taxon>
        <taxon>Mycobacteriales</taxon>
        <taxon>Fodinicola</taxon>
    </lineage>
</organism>
<name>A0ABN2ITJ8_9ACTN</name>
<evidence type="ECO:0000256" key="6">
    <source>
        <dbReference type="ARBA" id="ARBA00022842"/>
    </source>
</evidence>
<evidence type="ECO:0000256" key="2">
    <source>
        <dbReference type="ARBA" id="ARBA00022649"/>
    </source>
</evidence>
<keyword evidence="3 8" id="KW-0540">Nuclease</keyword>
<dbReference type="EMBL" id="BAAANY010000037">
    <property type="protein sequence ID" value="GAA1711486.1"/>
    <property type="molecule type" value="Genomic_DNA"/>
</dbReference>
<dbReference type="PANTHER" id="PTHR33653:SF1">
    <property type="entry name" value="RIBONUCLEASE VAPC2"/>
    <property type="match status" value="1"/>
</dbReference>
<evidence type="ECO:0000256" key="8">
    <source>
        <dbReference type="HAMAP-Rule" id="MF_00265"/>
    </source>
</evidence>
<feature type="domain" description="PIN" evidence="9">
    <location>
        <begin position="3"/>
        <end position="128"/>
    </location>
</feature>
<dbReference type="InterPro" id="IPR050556">
    <property type="entry name" value="Type_II_TA_system_RNase"/>
</dbReference>
<comment type="cofactor">
    <cofactor evidence="1 8">
        <name>Mg(2+)</name>
        <dbReference type="ChEBI" id="CHEBI:18420"/>
    </cofactor>
</comment>
<dbReference type="CDD" id="cd18745">
    <property type="entry name" value="PIN_VapC4-5_FitB-like"/>
    <property type="match status" value="1"/>
</dbReference>
<keyword evidence="11" id="KW-1185">Reference proteome</keyword>
<keyword evidence="8" id="KW-0800">Toxin</keyword>
<dbReference type="InterPro" id="IPR002716">
    <property type="entry name" value="PIN_dom"/>
</dbReference>
<dbReference type="PANTHER" id="PTHR33653">
    <property type="entry name" value="RIBONUCLEASE VAPC2"/>
    <property type="match status" value="1"/>
</dbReference>
<evidence type="ECO:0000256" key="7">
    <source>
        <dbReference type="ARBA" id="ARBA00038093"/>
    </source>
</evidence>
<comment type="function">
    <text evidence="8">Toxic component of a toxin-antitoxin (TA) system. An RNase.</text>
</comment>
<evidence type="ECO:0000313" key="10">
    <source>
        <dbReference type="EMBL" id="GAA1711486.1"/>
    </source>
</evidence>
<dbReference type="EC" id="3.1.-.-" evidence="8"/>
<accession>A0ABN2ITJ8</accession>
<dbReference type="Gene3D" id="3.40.50.1010">
    <property type="entry name" value="5'-nuclease"/>
    <property type="match status" value="1"/>
</dbReference>
<gene>
    <name evidence="8" type="primary">vapC</name>
    <name evidence="10" type="ORF">GCM10009765_70870</name>
</gene>
<dbReference type="InterPro" id="IPR022907">
    <property type="entry name" value="VapC_family"/>
</dbReference>
<keyword evidence="5 8" id="KW-0378">Hydrolase</keyword>
<sequence length="136" mass="15009">MSYLLDTNTVVGVIRNKPVSIRERLRDAIDSGTEVAVSSVVIFELWYGVARSARQRENAEQVRLFLAGDVEIEPFTEEDAEIAGALRAELNATGSPIGPYDVLLPAQAVRLGAVFVTGNVGEFSRVKKLRWEDWST</sequence>
<evidence type="ECO:0000256" key="5">
    <source>
        <dbReference type="ARBA" id="ARBA00022801"/>
    </source>
</evidence>
<comment type="caution">
    <text evidence="10">The sequence shown here is derived from an EMBL/GenBank/DDBJ whole genome shotgun (WGS) entry which is preliminary data.</text>
</comment>
<dbReference type="Pfam" id="PF01850">
    <property type="entry name" value="PIN"/>
    <property type="match status" value="1"/>
</dbReference>
<dbReference type="SUPFAM" id="SSF88723">
    <property type="entry name" value="PIN domain-like"/>
    <property type="match status" value="1"/>
</dbReference>
<evidence type="ECO:0000256" key="4">
    <source>
        <dbReference type="ARBA" id="ARBA00022723"/>
    </source>
</evidence>
<feature type="binding site" evidence="8">
    <location>
        <position position="101"/>
    </location>
    <ligand>
        <name>Mg(2+)</name>
        <dbReference type="ChEBI" id="CHEBI:18420"/>
    </ligand>
</feature>
<evidence type="ECO:0000313" key="11">
    <source>
        <dbReference type="Proteomes" id="UP001500618"/>
    </source>
</evidence>
<dbReference type="Proteomes" id="UP001500618">
    <property type="component" value="Unassembled WGS sequence"/>
</dbReference>
<evidence type="ECO:0000259" key="9">
    <source>
        <dbReference type="Pfam" id="PF01850"/>
    </source>
</evidence>
<evidence type="ECO:0000256" key="3">
    <source>
        <dbReference type="ARBA" id="ARBA00022722"/>
    </source>
</evidence>
<dbReference type="RefSeq" id="WP_344314503.1">
    <property type="nucleotide sequence ID" value="NZ_BAAANY010000037.1"/>
</dbReference>
<evidence type="ECO:0000256" key="1">
    <source>
        <dbReference type="ARBA" id="ARBA00001946"/>
    </source>
</evidence>
<feature type="binding site" evidence="8">
    <location>
        <position position="6"/>
    </location>
    <ligand>
        <name>Mg(2+)</name>
        <dbReference type="ChEBI" id="CHEBI:18420"/>
    </ligand>
</feature>
<keyword evidence="6 8" id="KW-0460">Magnesium</keyword>
<dbReference type="HAMAP" id="MF_00265">
    <property type="entry name" value="VapC_Nob1"/>
    <property type="match status" value="1"/>
</dbReference>
<keyword evidence="4 8" id="KW-0479">Metal-binding</keyword>
<reference evidence="10 11" key="1">
    <citation type="journal article" date="2019" name="Int. J. Syst. Evol. Microbiol.">
        <title>The Global Catalogue of Microorganisms (GCM) 10K type strain sequencing project: providing services to taxonomists for standard genome sequencing and annotation.</title>
        <authorList>
            <consortium name="The Broad Institute Genomics Platform"/>
            <consortium name="The Broad Institute Genome Sequencing Center for Infectious Disease"/>
            <person name="Wu L."/>
            <person name="Ma J."/>
        </authorList>
    </citation>
    <scope>NUCLEOTIDE SEQUENCE [LARGE SCALE GENOMIC DNA]</scope>
    <source>
        <strain evidence="10 11">JCM 14718</strain>
    </source>
</reference>
<dbReference type="InterPro" id="IPR029060">
    <property type="entry name" value="PIN-like_dom_sf"/>
</dbReference>